<keyword evidence="6 12" id="KW-0028">Amino-acid biosynthesis</keyword>
<evidence type="ECO:0000256" key="11">
    <source>
        <dbReference type="ARBA" id="ARBA00047836"/>
    </source>
</evidence>
<dbReference type="HAMAP" id="MF_00418">
    <property type="entry name" value="DapA"/>
    <property type="match status" value="1"/>
</dbReference>
<sequence>MTASASPTPAAPFGRVLTAMATAIAADGSVDLEATQRVARHLVEHGHDGLVVSGTTGESPTTTTDEDGEILVAVRDAVGPDVTLVAGVGTNDTRTSLLLAEQARKNGADGVLLVSPYYNKPGQRGILEHFRQVTGAAELPVMLYDVPGRTGSTIALETYEQAIAWDEVVAVKDAVGDFARGVRLRELGYAVYSGDDEANLGWLAHGAAGFVSVVGHVAGDQLRAMAESYWAGDHAAALETYTRMLPAIDAVMGVANYGATTAKAALQLLGVLDNRRVRSPLVELDDDEVAALRTGLEAGGLLT</sequence>
<comment type="caution">
    <text evidence="14">The sequence shown here is derived from an EMBL/GenBank/DDBJ whole genome shotgun (WGS) entry which is preliminary data.</text>
</comment>
<dbReference type="Pfam" id="PF00701">
    <property type="entry name" value="DHDPS"/>
    <property type="match status" value="1"/>
</dbReference>
<comment type="function">
    <text evidence="1 12">Catalyzes the condensation of (S)-aspartate-beta-semialdehyde [(S)-ASA] and pyruvate to 4-hydroxy-tetrahydrodipicolinate (HTPA).</text>
</comment>
<dbReference type="SMART" id="SM01130">
    <property type="entry name" value="DHDPS"/>
    <property type="match status" value="1"/>
</dbReference>
<comment type="subcellular location">
    <subcellularLocation>
        <location evidence="12">Cytoplasm</location>
    </subcellularLocation>
</comment>
<comment type="caution">
    <text evidence="12">Was originally thought to be a dihydrodipicolinate synthase (DHDPS), catalyzing the condensation of (S)-aspartate-beta-semialdehyde [(S)-ASA] and pyruvate to dihydrodipicolinate (DHDP). However, it was shown in E.coli that the product of the enzymatic reaction is not dihydrodipicolinate but in fact (4S)-4-hydroxy-2,3,4,5-tetrahydro-(2S)-dipicolinic acid (HTPA), and that the consecutive dehydration reaction leading to DHDP is not spontaneous but catalyzed by DapB.</text>
</comment>
<dbReference type="InterPro" id="IPR013785">
    <property type="entry name" value="Aldolase_TIM"/>
</dbReference>
<dbReference type="EMBL" id="JAUHJR010000003">
    <property type="protein sequence ID" value="MDN4161698.1"/>
    <property type="molecule type" value="Genomic_DNA"/>
</dbReference>
<comment type="catalytic activity">
    <reaction evidence="11 12">
        <text>L-aspartate 4-semialdehyde + pyruvate = (2S,4S)-4-hydroxy-2,3,4,5-tetrahydrodipicolinate + H2O + H(+)</text>
        <dbReference type="Rhea" id="RHEA:34171"/>
        <dbReference type="ChEBI" id="CHEBI:15361"/>
        <dbReference type="ChEBI" id="CHEBI:15377"/>
        <dbReference type="ChEBI" id="CHEBI:15378"/>
        <dbReference type="ChEBI" id="CHEBI:67139"/>
        <dbReference type="ChEBI" id="CHEBI:537519"/>
        <dbReference type="EC" id="4.3.3.7"/>
    </reaction>
</comment>
<name>A0ABT8EU53_9ACTN</name>
<comment type="subunit">
    <text evidence="12">Homotetramer; dimer of dimers.</text>
</comment>
<feature type="active site" description="Schiff-base intermediate with substrate" evidence="12">
    <location>
        <position position="172"/>
    </location>
</feature>
<evidence type="ECO:0000256" key="1">
    <source>
        <dbReference type="ARBA" id="ARBA00003294"/>
    </source>
</evidence>
<dbReference type="PROSITE" id="PS00665">
    <property type="entry name" value="DHDPS_1"/>
    <property type="match status" value="1"/>
</dbReference>
<dbReference type="EC" id="4.3.3.7" evidence="4 12"/>
<evidence type="ECO:0000256" key="7">
    <source>
        <dbReference type="ARBA" id="ARBA00022915"/>
    </source>
</evidence>
<feature type="site" description="Part of a proton relay during catalysis" evidence="12">
    <location>
        <position position="118"/>
    </location>
</feature>
<evidence type="ECO:0000256" key="9">
    <source>
        <dbReference type="ARBA" id="ARBA00023239"/>
    </source>
</evidence>
<keyword evidence="10 12" id="KW-0704">Schiff base</keyword>
<evidence type="ECO:0000256" key="12">
    <source>
        <dbReference type="HAMAP-Rule" id="MF_00418"/>
    </source>
</evidence>
<dbReference type="PROSITE" id="PS00666">
    <property type="entry name" value="DHDPS_2"/>
    <property type="match status" value="1"/>
</dbReference>
<dbReference type="InterPro" id="IPR020625">
    <property type="entry name" value="Schiff_base-form_aldolases_AS"/>
</dbReference>
<evidence type="ECO:0000256" key="2">
    <source>
        <dbReference type="ARBA" id="ARBA00005120"/>
    </source>
</evidence>
<dbReference type="PRINTS" id="PR00146">
    <property type="entry name" value="DHPICSNTHASE"/>
</dbReference>
<dbReference type="InterPro" id="IPR002220">
    <property type="entry name" value="DapA-like"/>
</dbReference>
<evidence type="ECO:0000256" key="8">
    <source>
        <dbReference type="ARBA" id="ARBA00023154"/>
    </source>
</evidence>
<dbReference type="PIRSF" id="PIRSF001365">
    <property type="entry name" value="DHDPS"/>
    <property type="match status" value="1"/>
</dbReference>
<dbReference type="SUPFAM" id="SSF51569">
    <property type="entry name" value="Aldolase"/>
    <property type="match status" value="1"/>
</dbReference>
<feature type="binding site" evidence="12">
    <location>
        <position position="56"/>
    </location>
    <ligand>
        <name>pyruvate</name>
        <dbReference type="ChEBI" id="CHEBI:15361"/>
    </ligand>
</feature>
<protein>
    <recommendedName>
        <fullName evidence="4 12">4-hydroxy-tetrahydrodipicolinate synthase</fullName>
        <shortName evidence="12">HTPA synthase</shortName>
        <ecNumber evidence="4 12">4.3.3.7</ecNumber>
    </recommendedName>
</protein>
<dbReference type="InterPro" id="IPR020624">
    <property type="entry name" value="Schiff_base-form_aldolases_CS"/>
</dbReference>
<dbReference type="PANTHER" id="PTHR12128:SF66">
    <property type="entry name" value="4-HYDROXY-2-OXOGLUTARATE ALDOLASE, MITOCHONDRIAL"/>
    <property type="match status" value="1"/>
</dbReference>
<comment type="similarity">
    <text evidence="3 12 13">Belongs to the DapA family.</text>
</comment>
<keyword evidence="9 12" id="KW-0456">Lyase</keyword>
<keyword evidence="15" id="KW-1185">Reference proteome</keyword>
<keyword evidence="8 12" id="KW-0457">Lysine biosynthesis</keyword>
<keyword evidence="5 12" id="KW-0963">Cytoplasm</keyword>
<evidence type="ECO:0000313" key="14">
    <source>
        <dbReference type="EMBL" id="MDN4161698.1"/>
    </source>
</evidence>
<keyword evidence="7 12" id="KW-0220">Diaminopimelate biosynthesis</keyword>
<gene>
    <name evidence="12 14" type="primary">dapA</name>
    <name evidence="14" type="ORF">QWY29_10085</name>
</gene>
<dbReference type="RefSeq" id="WP_300960596.1">
    <property type="nucleotide sequence ID" value="NZ_JAUHJR010000003.1"/>
</dbReference>
<dbReference type="InterPro" id="IPR005263">
    <property type="entry name" value="DapA"/>
</dbReference>
<dbReference type="Gene3D" id="3.20.20.70">
    <property type="entry name" value="Aldolase class I"/>
    <property type="match status" value="1"/>
</dbReference>
<evidence type="ECO:0000256" key="13">
    <source>
        <dbReference type="PIRNR" id="PIRNR001365"/>
    </source>
</evidence>
<organism evidence="14 15">
    <name type="scientific">Nocardioides abyssi</name>
    <dbReference type="NCBI Taxonomy" id="3058370"/>
    <lineage>
        <taxon>Bacteria</taxon>
        <taxon>Bacillati</taxon>
        <taxon>Actinomycetota</taxon>
        <taxon>Actinomycetes</taxon>
        <taxon>Propionibacteriales</taxon>
        <taxon>Nocardioidaceae</taxon>
        <taxon>Nocardioides</taxon>
    </lineage>
</organism>
<evidence type="ECO:0000313" key="15">
    <source>
        <dbReference type="Proteomes" id="UP001168537"/>
    </source>
</evidence>
<reference evidence="14" key="1">
    <citation type="submission" date="2023-06" db="EMBL/GenBank/DDBJ databases">
        <title>Draft genome sequence of Nocardioides sp. SOB72.</title>
        <authorList>
            <person name="Zhang G."/>
        </authorList>
    </citation>
    <scope>NUCLEOTIDE SEQUENCE</scope>
    <source>
        <strain evidence="14">SOB72</strain>
    </source>
</reference>
<feature type="active site" description="Proton donor/acceptor" evidence="12">
    <location>
        <position position="144"/>
    </location>
</feature>
<evidence type="ECO:0000256" key="6">
    <source>
        <dbReference type="ARBA" id="ARBA00022605"/>
    </source>
</evidence>
<dbReference type="PANTHER" id="PTHR12128">
    <property type="entry name" value="DIHYDRODIPICOLINATE SYNTHASE"/>
    <property type="match status" value="1"/>
</dbReference>
<evidence type="ECO:0000256" key="5">
    <source>
        <dbReference type="ARBA" id="ARBA00022490"/>
    </source>
</evidence>
<feature type="site" description="Part of a proton relay during catalysis" evidence="12">
    <location>
        <position position="55"/>
    </location>
</feature>
<accession>A0ABT8EU53</accession>
<dbReference type="NCBIfam" id="TIGR00674">
    <property type="entry name" value="dapA"/>
    <property type="match status" value="1"/>
</dbReference>
<feature type="binding site" evidence="12">
    <location>
        <position position="211"/>
    </location>
    <ligand>
        <name>pyruvate</name>
        <dbReference type="ChEBI" id="CHEBI:15361"/>
    </ligand>
</feature>
<evidence type="ECO:0000256" key="10">
    <source>
        <dbReference type="ARBA" id="ARBA00023270"/>
    </source>
</evidence>
<dbReference type="GO" id="GO:0008840">
    <property type="term" value="F:4-hydroxy-tetrahydrodipicolinate synthase activity"/>
    <property type="evidence" value="ECO:0007669"/>
    <property type="project" value="UniProtKB-EC"/>
</dbReference>
<dbReference type="Proteomes" id="UP001168537">
    <property type="component" value="Unassembled WGS sequence"/>
</dbReference>
<proteinExistence type="inferred from homology"/>
<evidence type="ECO:0000256" key="3">
    <source>
        <dbReference type="ARBA" id="ARBA00007592"/>
    </source>
</evidence>
<evidence type="ECO:0000256" key="4">
    <source>
        <dbReference type="ARBA" id="ARBA00012086"/>
    </source>
</evidence>
<comment type="pathway">
    <text evidence="2 12">Amino-acid biosynthesis; L-lysine biosynthesis via DAP pathway; (S)-tetrahydrodipicolinate from L-aspartate: step 3/4.</text>
</comment>